<accession>A0ACB8XCD1</accession>
<organism evidence="1 2">
    <name type="scientific">Scortum barcoo</name>
    <name type="common">barcoo grunter</name>
    <dbReference type="NCBI Taxonomy" id="214431"/>
    <lineage>
        <taxon>Eukaryota</taxon>
        <taxon>Metazoa</taxon>
        <taxon>Chordata</taxon>
        <taxon>Craniata</taxon>
        <taxon>Vertebrata</taxon>
        <taxon>Euteleostomi</taxon>
        <taxon>Actinopterygii</taxon>
        <taxon>Neopterygii</taxon>
        <taxon>Teleostei</taxon>
        <taxon>Neoteleostei</taxon>
        <taxon>Acanthomorphata</taxon>
        <taxon>Eupercaria</taxon>
        <taxon>Centrarchiformes</taxon>
        <taxon>Terapontoidei</taxon>
        <taxon>Terapontidae</taxon>
        <taxon>Scortum</taxon>
    </lineage>
</organism>
<protein>
    <submittedName>
        <fullName evidence="1">Uncharacterized protein</fullName>
    </submittedName>
</protein>
<gene>
    <name evidence="1" type="ORF">L3Q82_008842</name>
</gene>
<comment type="caution">
    <text evidence="1">The sequence shown here is derived from an EMBL/GenBank/DDBJ whole genome shotgun (WGS) entry which is preliminary data.</text>
</comment>
<reference evidence="1" key="1">
    <citation type="submission" date="2022-04" db="EMBL/GenBank/DDBJ databases">
        <title>Jade perch genome.</title>
        <authorList>
            <person name="Chao B."/>
        </authorList>
    </citation>
    <scope>NUCLEOTIDE SEQUENCE</scope>
    <source>
        <strain evidence="1">CB-2022</strain>
    </source>
</reference>
<dbReference type="EMBL" id="CM041531">
    <property type="protein sequence ID" value="KAI3377687.1"/>
    <property type="molecule type" value="Genomic_DNA"/>
</dbReference>
<proteinExistence type="predicted"/>
<evidence type="ECO:0000313" key="1">
    <source>
        <dbReference type="EMBL" id="KAI3377687.1"/>
    </source>
</evidence>
<keyword evidence="2" id="KW-1185">Reference proteome</keyword>
<dbReference type="Proteomes" id="UP000831701">
    <property type="component" value="Chromosome 1"/>
</dbReference>
<evidence type="ECO:0000313" key="2">
    <source>
        <dbReference type="Proteomes" id="UP000831701"/>
    </source>
</evidence>
<feature type="non-terminal residue" evidence="1">
    <location>
        <position position="669"/>
    </location>
</feature>
<sequence length="669" mass="74037">MFVQELVLKQRTEILHALCSSGSAELLEQVLDILLAQQVLIWEDYQNIQIPGRALYTNARQLLDVVYTKGVDTCGLFLAALKQVLPEEQGASLSFSGCCSNLEEKKECQTTSTQTLLTQRPRLVRELQGCIEGALEALVISGNFTSADCDEVRLPIHTPSQQARRLLDHVRSKGESAAKVVLQYIQLKKKPGSPLNQEKVSPSKEFLKYQKKLSSSVSAQSCFLSTYGGTSHMSLDDIYTEGQLELAPDCTDVHGPLGLEDIIGTADLETCGVTEKDICMGFLIQSKDMSSVHSKHYEFLHVTIQCFFAALYIVLSNNTYRLSIPKLFEQKDMRETGMSSLCFKACLPSTSQQEFVLGGEATAAETPNLQITATFVSGLLSQRHRSLGLHCCPRAVMEKRVRQVVRCLSKGMQKHFKSIPQPVEGEKKSMHAMPGFVWLIKCIYEMQESRIAKDVMSKLEVDHLKLTYCNIGPVECTALAYVLQHLRNPVGLQLDNNSVGDVGVEQLLPCMDICNSLYLRNNNITDEGIRKLIAKGIQCDNFRKIALFNNKLTDACTQHFSHLLSTKQDFLALRLGNNNVTAEGAKQLAEGLKSNRSLQYLGLWGNKIGDEGAEALARALENSNTLVWLSLVGNGVGSAGACALANIVKNSMSLEELWYVLETSYTCID</sequence>
<name>A0ACB8XCD1_9TELE</name>